<evidence type="ECO:0000256" key="1">
    <source>
        <dbReference type="ARBA" id="ARBA00022857"/>
    </source>
</evidence>
<dbReference type="GO" id="GO:0070402">
    <property type="term" value="F:NADPH binding"/>
    <property type="evidence" value="ECO:0007669"/>
    <property type="project" value="TreeGrafter"/>
</dbReference>
<dbReference type="AlphaFoldDB" id="A0A0C9ZZA8"/>
<sequence length="345" mass="37329">MSTMRAVLIKDDKGPIENLYIGETEKPVPKQGQVLVKVVAFGLNRMDLIQREGRYPPPPGASTILGVEFSGRVEYLGPGATKWTTGDEVFGLSGGGAYAEYIAAHQDLLIRKPPHLSWEEAASIPENFITAHQAVILYGELSRGDNVLVHAGASGVGVAAIQMARSFGASSVTATASTKEKLEWLLSIPNGATEVANYKTEDFSKTVKNATGGKGVDVVVDFVGRTHWEKNIESLAVDGRMTIIAALSGSLVPTVDLGPILYKRLKIQGSTLRSRSLEYQSNLVNRVKCFCSAAFQEVVSKITGSEGDGPMRVYVHKVFPWTEIQIAHKELSENKNIGKIVCRIS</sequence>
<accession>A0A0C9ZZA8</accession>
<dbReference type="GO" id="GO:0016651">
    <property type="term" value="F:oxidoreductase activity, acting on NAD(P)H"/>
    <property type="evidence" value="ECO:0007669"/>
    <property type="project" value="TreeGrafter"/>
</dbReference>
<evidence type="ECO:0000313" key="5">
    <source>
        <dbReference type="Proteomes" id="UP000054018"/>
    </source>
</evidence>
<protein>
    <recommendedName>
        <fullName evidence="3">Enoyl reductase (ER) domain-containing protein</fullName>
    </recommendedName>
</protein>
<dbReference type="InterPro" id="IPR020843">
    <property type="entry name" value="ER"/>
</dbReference>
<dbReference type="InterPro" id="IPR013154">
    <property type="entry name" value="ADH-like_N"/>
</dbReference>
<name>A0A0C9ZZA8_9AGAM</name>
<dbReference type="Gene3D" id="3.40.50.720">
    <property type="entry name" value="NAD(P)-binding Rossmann-like Domain"/>
    <property type="match status" value="1"/>
</dbReference>
<dbReference type="Pfam" id="PF08240">
    <property type="entry name" value="ADH_N"/>
    <property type="match status" value="1"/>
</dbReference>
<keyword evidence="2" id="KW-0560">Oxidoreductase</keyword>
<dbReference type="HOGENOM" id="CLU_026673_3_4_1"/>
<dbReference type="EMBL" id="KN833696">
    <property type="protein sequence ID" value="KIK27532.1"/>
    <property type="molecule type" value="Genomic_DNA"/>
</dbReference>
<dbReference type="Pfam" id="PF00107">
    <property type="entry name" value="ADH_zinc_N"/>
    <property type="match status" value="1"/>
</dbReference>
<reference evidence="4 5" key="1">
    <citation type="submission" date="2014-04" db="EMBL/GenBank/DDBJ databases">
        <authorList>
            <consortium name="DOE Joint Genome Institute"/>
            <person name="Kuo A."/>
            <person name="Kohler A."/>
            <person name="Costa M.D."/>
            <person name="Nagy L.G."/>
            <person name="Floudas D."/>
            <person name="Copeland A."/>
            <person name="Barry K.W."/>
            <person name="Cichocki N."/>
            <person name="Veneault-Fourrey C."/>
            <person name="LaButti K."/>
            <person name="Lindquist E.A."/>
            <person name="Lipzen A."/>
            <person name="Lundell T."/>
            <person name="Morin E."/>
            <person name="Murat C."/>
            <person name="Sun H."/>
            <person name="Tunlid A."/>
            <person name="Henrissat B."/>
            <person name="Grigoriev I.V."/>
            <person name="Hibbett D.S."/>
            <person name="Martin F."/>
            <person name="Nordberg H.P."/>
            <person name="Cantor M.N."/>
            <person name="Hua S.X."/>
        </authorList>
    </citation>
    <scope>NUCLEOTIDE SEQUENCE [LARGE SCALE GENOMIC DNA]</scope>
    <source>
        <strain evidence="4 5">441</strain>
    </source>
</reference>
<dbReference type="CDD" id="cd05276">
    <property type="entry name" value="p53_inducible_oxidoreductase"/>
    <property type="match status" value="1"/>
</dbReference>
<dbReference type="Proteomes" id="UP000054018">
    <property type="component" value="Unassembled WGS sequence"/>
</dbReference>
<dbReference type="Gene3D" id="3.90.180.10">
    <property type="entry name" value="Medium-chain alcohol dehydrogenases, catalytic domain"/>
    <property type="match status" value="1"/>
</dbReference>
<dbReference type="SUPFAM" id="SSF50129">
    <property type="entry name" value="GroES-like"/>
    <property type="match status" value="1"/>
</dbReference>
<keyword evidence="5" id="KW-1185">Reference proteome</keyword>
<organism evidence="4 5">
    <name type="scientific">Pisolithus microcarpus 441</name>
    <dbReference type="NCBI Taxonomy" id="765257"/>
    <lineage>
        <taxon>Eukaryota</taxon>
        <taxon>Fungi</taxon>
        <taxon>Dikarya</taxon>
        <taxon>Basidiomycota</taxon>
        <taxon>Agaricomycotina</taxon>
        <taxon>Agaricomycetes</taxon>
        <taxon>Agaricomycetidae</taxon>
        <taxon>Boletales</taxon>
        <taxon>Sclerodermatineae</taxon>
        <taxon>Pisolithaceae</taxon>
        <taxon>Pisolithus</taxon>
    </lineage>
</organism>
<dbReference type="NCBIfam" id="TIGR02824">
    <property type="entry name" value="quinone_pig3"/>
    <property type="match status" value="1"/>
</dbReference>
<dbReference type="SMART" id="SM00829">
    <property type="entry name" value="PKS_ER"/>
    <property type="match status" value="1"/>
</dbReference>
<dbReference type="OrthoDB" id="203908at2759"/>
<dbReference type="PANTHER" id="PTHR48106">
    <property type="entry name" value="QUINONE OXIDOREDUCTASE PIG3-RELATED"/>
    <property type="match status" value="1"/>
</dbReference>
<dbReference type="InterPro" id="IPR014189">
    <property type="entry name" value="Quinone_OxRdtase_PIG3"/>
</dbReference>
<dbReference type="STRING" id="765257.A0A0C9ZZA8"/>
<keyword evidence="1" id="KW-0521">NADP</keyword>
<gene>
    <name evidence="4" type="ORF">PISMIDRAFT_188338</name>
</gene>
<dbReference type="SUPFAM" id="SSF51735">
    <property type="entry name" value="NAD(P)-binding Rossmann-fold domains"/>
    <property type="match status" value="1"/>
</dbReference>
<dbReference type="PANTHER" id="PTHR48106:SF18">
    <property type="entry name" value="QUINONE OXIDOREDUCTASE PIG3"/>
    <property type="match status" value="1"/>
</dbReference>
<dbReference type="InterPro" id="IPR011032">
    <property type="entry name" value="GroES-like_sf"/>
</dbReference>
<evidence type="ECO:0000259" key="3">
    <source>
        <dbReference type="SMART" id="SM00829"/>
    </source>
</evidence>
<evidence type="ECO:0000256" key="2">
    <source>
        <dbReference type="ARBA" id="ARBA00023002"/>
    </source>
</evidence>
<feature type="domain" description="Enoyl reductase (ER)" evidence="3">
    <location>
        <begin position="14"/>
        <end position="342"/>
    </location>
</feature>
<reference evidence="5" key="2">
    <citation type="submission" date="2015-01" db="EMBL/GenBank/DDBJ databases">
        <title>Evolutionary Origins and Diversification of the Mycorrhizal Mutualists.</title>
        <authorList>
            <consortium name="DOE Joint Genome Institute"/>
            <consortium name="Mycorrhizal Genomics Consortium"/>
            <person name="Kohler A."/>
            <person name="Kuo A."/>
            <person name="Nagy L.G."/>
            <person name="Floudas D."/>
            <person name="Copeland A."/>
            <person name="Barry K.W."/>
            <person name="Cichocki N."/>
            <person name="Veneault-Fourrey C."/>
            <person name="LaButti K."/>
            <person name="Lindquist E.A."/>
            <person name="Lipzen A."/>
            <person name="Lundell T."/>
            <person name="Morin E."/>
            <person name="Murat C."/>
            <person name="Riley R."/>
            <person name="Ohm R."/>
            <person name="Sun H."/>
            <person name="Tunlid A."/>
            <person name="Henrissat B."/>
            <person name="Grigoriev I.V."/>
            <person name="Hibbett D.S."/>
            <person name="Martin F."/>
        </authorList>
    </citation>
    <scope>NUCLEOTIDE SEQUENCE [LARGE SCALE GENOMIC DNA]</scope>
    <source>
        <strain evidence="5">441</strain>
    </source>
</reference>
<evidence type="ECO:0000313" key="4">
    <source>
        <dbReference type="EMBL" id="KIK27532.1"/>
    </source>
</evidence>
<proteinExistence type="predicted"/>
<dbReference type="InterPro" id="IPR036291">
    <property type="entry name" value="NAD(P)-bd_dom_sf"/>
</dbReference>
<dbReference type="InterPro" id="IPR013149">
    <property type="entry name" value="ADH-like_C"/>
</dbReference>